<dbReference type="PANTHER" id="PTHR30363">
    <property type="entry name" value="HTH-TYPE TRANSCRIPTIONAL REGULATOR SRLR-RELATED"/>
    <property type="match status" value="1"/>
</dbReference>
<dbReference type="Gene3D" id="3.40.50.1360">
    <property type="match status" value="1"/>
</dbReference>
<dbReference type="SMART" id="SM00420">
    <property type="entry name" value="HTH_DEOR"/>
    <property type="match status" value="1"/>
</dbReference>
<dbReference type="Gene3D" id="1.10.10.10">
    <property type="entry name" value="Winged helix-like DNA-binding domain superfamily/Winged helix DNA-binding domain"/>
    <property type="match status" value="1"/>
</dbReference>
<dbReference type="Pfam" id="PF08220">
    <property type="entry name" value="HTH_DeoR"/>
    <property type="match status" value="1"/>
</dbReference>
<evidence type="ECO:0000313" key="6">
    <source>
        <dbReference type="Proteomes" id="UP000182762"/>
    </source>
</evidence>
<evidence type="ECO:0000259" key="4">
    <source>
        <dbReference type="PROSITE" id="PS51000"/>
    </source>
</evidence>
<dbReference type="PROSITE" id="PS00894">
    <property type="entry name" value="HTH_DEOR_1"/>
    <property type="match status" value="1"/>
</dbReference>
<dbReference type="RefSeq" id="WP_061805000.1">
    <property type="nucleotide sequence ID" value="NZ_FOXX01000003.1"/>
</dbReference>
<dbReference type="Pfam" id="PF00455">
    <property type="entry name" value="DeoRC"/>
    <property type="match status" value="1"/>
</dbReference>
<feature type="domain" description="HTH deoR-type" evidence="4">
    <location>
        <begin position="3"/>
        <end position="58"/>
    </location>
</feature>
<dbReference type="SUPFAM" id="SSF100950">
    <property type="entry name" value="NagB/RpiA/CoA transferase-like"/>
    <property type="match status" value="1"/>
</dbReference>
<gene>
    <name evidence="5" type="ORF">SAMN02745910_01810</name>
</gene>
<dbReference type="Proteomes" id="UP000182762">
    <property type="component" value="Unassembled WGS sequence"/>
</dbReference>
<dbReference type="InterPro" id="IPR037171">
    <property type="entry name" value="NagB/RpiA_transferase-like"/>
</dbReference>
<protein>
    <submittedName>
        <fullName evidence="5">Transcriptional regulator, DeoR family</fullName>
    </submittedName>
</protein>
<dbReference type="SMART" id="SM01134">
    <property type="entry name" value="DeoRC"/>
    <property type="match status" value="1"/>
</dbReference>
<evidence type="ECO:0000256" key="1">
    <source>
        <dbReference type="ARBA" id="ARBA00023015"/>
    </source>
</evidence>
<dbReference type="PANTHER" id="PTHR30363:SF44">
    <property type="entry name" value="AGA OPERON TRANSCRIPTIONAL REPRESSOR-RELATED"/>
    <property type="match status" value="1"/>
</dbReference>
<dbReference type="InterPro" id="IPR014036">
    <property type="entry name" value="DeoR-like_C"/>
</dbReference>
<proteinExistence type="predicted"/>
<dbReference type="SUPFAM" id="SSF46785">
    <property type="entry name" value="Winged helix' DNA-binding domain"/>
    <property type="match status" value="1"/>
</dbReference>
<comment type="caution">
    <text evidence="5">The sequence shown here is derived from an EMBL/GenBank/DDBJ whole genome shotgun (WGS) entry which is preliminary data.</text>
</comment>
<keyword evidence="2" id="KW-0238">DNA-binding</keyword>
<evidence type="ECO:0000256" key="2">
    <source>
        <dbReference type="ARBA" id="ARBA00023125"/>
    </source>
</evidence>
<reference evidence="5 6" key="1">
    <citation type="submission" date="2016-10" db="EMBL/GenBank/DDBJ databases">
        <authorList>
            <person name="Varghese N."/>
            <person name="Submissions S."/>
        </authorList>
    </citation>
    <scope>NUCLEOTIDE SEQUENCE [LARGE SCALE GENOMIC DNA]</scope>
    <source>
        <strain evidence="5 6">DSM 13796</strain>
    </source>
</reference>
<dbReference type="InterPro" id="IPR001034">
    <property type="entry name" value="DeoR_HTH"/>
</dbReference>
<keyword evidence="1" id="KW-0805">Transcription regulation</keyword>
<accession>A0A1I5Z3U1</accession>
<name>A0A1I5Z3U1_9BACI</name>
<dbReference type="InterPro" id="IPR050313">
    <property type="entry name" value="Carb_Metab_HTH_regulators"/>
</dbReference>
<dbReference type="InterPro" id="IPR018356">
    <property type="entry name" value="Tscrpt_reg_HTH_DeoR_CS"/>
</dbReference>
<dbReference type="GeneID" id="93710499"/>
<sequence>MLVAERQKKIVDLVNLRTTIRVSELSEIFSVTEETIRRDLEKLEKEKQLRRSHGGALSIQEKNLEVDFSEREIINVIEKKIIAREAVNQVKSGDRIILDASTTAWYMARSLPDFPLTVITNSIKVAMELSKKEKIEVISTGGILLPKSLSYVGPLAERSLDNYHVDKTFLSCKGLDLKNGLSDSNEWQALLKRKMIERSAETILMVDSSKFGHRDFSHITSLHNINQIIVDAKLDNTLKEILTEKNIAVTAVNWGNESASYFFKEATVHS</sequence>
<evidence type="ECO:0000313" key="5">
    <source>
        <dbReference type="EMBL" id="SFQ51121.1"/>
    </source>
</evidence>
<dbReference type="PROSITE" id="PS51000">
    <property type="entry name" value="HTH_DEOR_2"/>
    <property type="match status" value="1"/>
</dbReference>
<keyword evidence="3" id="KW-0804">Transcription</keyword>
<dbReference type="InterPro" id="IPR036388">
    <property type="entry name" value="WH-like_DNA-bd_sf"/>
</dbReference>
<dbReference type="PRINTS" id="PR00037">
    <property type="entry name" value="HTHLACR"/>
</dbReference>
<dbReference type="InterPro" id="IPR036390">
    <property type="entry name" value="WH_DNA-bd_sf"/>
</dbReference>
<dbReference type="EMBL" id="FOXX01000003">
    <property type="protein sequence ID" value="SFQ51121.1"/>
    <property type="molecule type" value="Genomic_DNA"/>
</dbReference>
<keyword evidence="6" id="KW-1185">Reference proteome</keyword>
<organism evidence="5 6">
    <name type="scientific">Priestia endophytica DSM 13796</name>
    <dbReference type="NCBI Taxonomy" id="1121089"/>
    <lineage>
        <taxon>Bacteria</taxon>
        <taxon>Bacillati</taxon>
        <taxon>Bacillota</taxon>
        <taxon>Bacilli</taxon>
        <taxon>Bacillales</taxon>
        <taxon>Bacillaceae</taxon>
        <taxon>Priestia</taxon>
    </lineage>
</organism>
<evidence type="ECO:0000256" key="3">
    <source>
        <dbReference type="ARBA" id="ARBA00023163"/>
    </source>
</evidence>